<dbReference type="PANTHER" id="PTHR12526">
    <property type="entry name" value="GLYCOSYLTRANSFERASE"/>
    <property type="match status" value="1"/>
</dbReference>
<dbReference type="AlphaFoldDB" id="A0A848J0A6"/>
<proteinExistence type="predicted"/>
<accession>A0A848J0A6</accession>
<dbReference type="Pfam" id="PF13439">
    <property type="entry name" value="Glyco_transf_4"/>
    <property type="match status" value="1"/>
</dbReference>
<feature type="domain" description="Glycosyltransferase subfamily 4-like N-terminal" evidence="4">
    <location>
        <begin position="23"/>
        <end position="200"/>
    </location>
</feature>
<comment type="caution">
    <text evidence="5">The sequence shown here is derived from an EMBL/GenBank/DDBJ whole genome shotgun (WGS) entry which is preliminary data.</text>
</comment>
<organism evidence="5 6">
    <name type="scientific">Marinigracilibium pacificum</name>
    <dbReference type="NCBI Taxonomy" id="2729599"/>
    <lineage>
        <taxon>Bacteria</taxon>
        <taxon>Pseudomonadati</taxon>
        <taxon>Bacteroidota</taxon>
        <taxon>Cytophagia</taxon>
        <taxon>Cytophagales</taxon>
        <taxon>Flammeovirgaceae</taxon>
        <taxon>Marinigracilibium</taxon>
    </lineage>
</organism>
<evidence type="ECO:0000259" key="4">
    <source>
        <dbReference type="Pfam" id="PF13439"/>
    </source>
</evidence>
<keyword evidence="6" id="KW-1185">Reference proteome</keyword>
<dbReference type="PANTHER" id="PTHR12526:SF629">
    <property type="entry name" value="TEICHURONIC ACID BIOSYNTHESIS GLYCOSYLTRANSFERASE TUAH-RELATED"/>
    <property type="match status" value="1"/>
</dbReference>
<evidence type="ECO:0000259" key="3">
    <source>
        <dbReference type="Pfam" id="PF00534"/>
    </source>
</evidence>
<gene>
    <name evidence="5" type="ORF">HH304_11135</name>
</gene>
<keyword evidence="1" id="KW-0328">Glycosyltransferase</keyword>
<feature type="domain" description="Glycosyl transferase family 1" evidence="3">
    <location>
        <begin position="218"/>
        <end position="376"/>
    </location>
</feature>
<dbReference type="SUPFAM" id="SSF53756">
    <property type="entry name" value="UDP-Glycosyltransferase/glycogen phosphorylase"/>
    <property type="match status" value="1"/>
</dbReference>
<dbReference type="RefSeq" id="WP_169681413.1">
    <property type="nucleotide sequence ID" value="NZ_JABBNU010000006.1"/>
</dbReference>
<sequence length="397" mass="46263">MQKKIGIVVDNDFDYDVRVQKEVRVLTEAGYDVYVLCFSFEGKTTKSYDEITVDRISISDKKKNILYFFNVRLPFYRQLWSVNIRRFIEKYELTKLHVHDLYLAMPARDAINKAGKDVMLVVDLHENYPDALVSYNWTKGTLRNFLSNPDKWKEWEFKYLKAADKIVVLSDHYRDQLIEKYPSLNKKSFYVYPNTIDIKRFEEFPVDYNKPRIFSEVTLFYFGVVAERRGVFDAIKATKQANDRGANVRLLIIGPVDNADKIKFNDIITSDTYSSVVKYIPWIDVSELPDYLNISDICLSPIHKNPQHESGIANKIFQYMFGKKPLIVSNSIPQMELVIDNNCGLHYTNQNEFVEAILTLVNNPKLRDDMGMNGYKALVNKYASSQKDMALLDVYND</sequence>
<dbReference type="Proteomes" id="UP000559010">
    <property type="component" value="Unassembled WGS sequence"/>
</dbReference>
<dbReference type="InterPro" id="IPR028098">
    <property type="entry name" value="Glyco_trans_4-like_N"/>
</dbReference>
<evidence type="ECO:0000313" key="6">
    <source>
        <dbReference type="Proteomes" id="UP000559010"/>
    </source>
</evidence>
<evidence type="ECO:0000256" key="2">
    <source>
        <dbReference type="ARBA" id="ARBA00022679"/>
    </source>
</evidence>
<reference evidence="5 6" key="1">
    <citation type="submission" date="2020-04" db="EMBL/GenBank/DDBJ databases">
        <title>Flammeovirgaceae bacterium KN852 isolated from deep sea.</title>
        <authorList>
            <person name="Zhang D.-C."/>
        </authorList>
    </citation>
    <scope>NUCLEOTIDE SEQUENCE [LARGE SCALE GENOMIC DNA]</scope>
    <source>
        <strain evidence="5 6">KN852</strain>
    </source>
</reference>
<dbReference type="Pfam" id="PF00534">
    <property type="entry name" value="Glycos_transf_1"/>
    <property type="match status" value="1"/>
</dbReference>
<dbReference type="Gene3D" id="3.40.50.2000">
    <property type="entry name" value="Glycogen Phosphorylase B"/>
    <property type="match status" value="2"/>
</dbReference>
<keyword evidence="2 5" id="KW-0808">Transferase</keyword>
<dbReference type="CDD" id="cd03794">
    <property type="entry name" value="GT4_WbuB-like"/>
    <property type="match status" value="1"/>
</dbReference>
<protein>
    <submittedName>
        <fullName evidence="5">Glycosyltransferase family 4 protein</fullName>
    </submittedName>
</protein>
<dbReference type="InterPro" id="IPR001296">
    <property type="entry name" value="Glyco_trans_1"/>
</dbReference>
<dbReference type="GO" id="GO:0016757">
    <property type="term" value="F:glycosyltransferase activity"/>
    <property type="evidence" value="ECO:0007669"/>
    <property type="project" value="UniProtKB-KW"/>
</dbReference>
<dbReference type="EMBL" id="JABBNU010000006">
    <property type="protein sequence ID" value="NMM48955.1"/>
    <property type="molecule type" value="Genomic_DNA"/>
</dbReference>
<evidence type="ECO:0000256" key="1">
    <source>
        <dbReference type="ARBA" id="ARBA00022676"/>
    </source>
</evidence>
<name>A0A848J0A6_9BACT</name>
<evidence type="ECO:0000313" key="5">
    <source>
        <dbReference type="EMBL" id="NMM48955.1"/>
    </source>
</evidence>